<keyword evidence="3" id="KW-1185">Reference proteome</keyword>
<dbReference type="RefSeq" id="NP_046189.1">
    <property type="nucleotide sequence ID" value="NC_001875.2"/>
</dbReference>
<dbReference type="Proteomes" id="UP000009248">
    <property type="component" value="Segment"/>
</dbReference>
<keyword evidence="1" id="KW-0812">Transmembrane</keyword>
<proteinExistence type="predicted"/>
<keyword evidence="1" id="KW-1133">Transmembrane helix</keyword>
<dbReference type="GeneID" id="912028"/>
<accession>O10289</accession>
<keyword evidence="1" id="KW-0472">Membrane</keyword>
<reference evidence="2 3" key="1">
    <citation type="journal article" date="1997" name="Virology">
        <title>The sequence of the Orgyia pseudotsugata multinucleocapsid nuclear polyhedrosis virus genome.</title>
        <authorList>
            <person name="Ahrens C.H."/>
            <person name="Russell R.L."/>
            <person name="Funk C.J."/>
            <person name="Evans J.T."/>
            <person name="Harwood S.H."/>
            <person name="Rohrmann G.F."/>
        </authorList>
    </citation>
    <scope>NUCLEOTIDE SEQUENCE [LARGE SCALE GENOMIC DNA]</scope>
</reference>
<evidence type="ECO:0000313" key="2">
    <source>
        <dbReference type="EMBL" id="AAC59032.1"/>
    </source>
</evidence>
<evidence type="ECO:0000313" key="3">
    <source>
        <dbReference type="Proteomes" id="UP000009248"/>
    </source>
</evidence>
<feature type="transmembrane region" description="Helical" evidence="1">
    <location>
        <begin position="6"/>
        <end position="23"/>
    </location>
</feature>
<dbReference type="EMBL" id="U75930">
    <property type="protein sequence ID" value="AAC59032.1"/>
    <property type="molecule type" value="Genomic_DNA"/>
</dbReference>
<organism evidence="2 3">
    <name type="scientific">Orgyia pseudotsugata multicapsid polyhedrosis virus</name>
    <name type="common">OpMNPV</name>
    <dbReference type="NCBI Taxonomy" id="262177"/>
    <lineage>
        <taxon>Viruses</taxon>
        <taxon>Viruses incertae sedis</taxon>
        <taxon>Naldaviricetes</taxon>
        <taxon>Lefavirales</taxon>
        <taxon>Baculoviridae</taxon>
        <taxon>Alphabaculovirus</taxon>
        <taxon>Alphabaculovirus orpseudotsugatae</taxon>
    </lineage>
</organism>
<organismHost>
    <name type="scientific">Orgyia pseudotsugata</name>
    <name type="common">Douglas-fir tussock moth</name>
    <dbReference type="NCBI Taxonomy" id="33414"/>
</organismHost>
<dbReference type="KEGG" id="vg:912028"/>
<protein>
    <submittedName>
        <fullName evidence="2">Uncharacterized protein</fullName>
    </submittedName>
</protein>
<dbReference type="PIR" id="T10302">
    <property type="entry name" value="T10302"/>
</dbReference>
<sequence>MAHCIAAYANAVCTLVLYMMFTSRAPSRGQTRNNCTIVLQKWRRRVAVAPKASRTPLQRQYK</sequence>
<name>O10289_NPVOP</name>
<evidence type="ECO:0000256" key="1">
    <source>
        <dbReference type="SAM" id="Phobius"/>
    </source>
</evidence>